<dbReference type="PIRSF" id="PIRSF030771">
    <property type="entry name" value="UCP030771"/>
    <property type="match status" value="1"/>
</dbReference>
<dbReference type="Pfam" id="PF09956">
    <property type="entry name" value="Phage_cement_2"/>
    <property type="match status" value="1"/>
</dbReference>
<dbReference type="AlphaFoldDB" id="A0A1N7PIW8"/>
<organism evidence="1 2">
    <name type="scientific">Roseivivax lentus</name>
    <dbReference type="NCBI Taxonomy" id="633194"/>
    <lineage>
        <taxon>Bacteria</taxon>
        <taxon>Pseudomonadati</taxon>
        <taxon>Pseudomonadota</taxon>
        <taxon>Alphaproteobacteria</taxon>
        <taxon>Rhodobacterales</taxon>
        <taxon>Roseobacteraceae</taxon>
        <taxon>Roseivivax</taxon>
    </lineage>
</organism>
<sequence length="110" mass="10709">MATNYVQPGDTLTLTAPGAITSGSIVQIGALIGVAAGDAASGEGLDLVTVGCFMLPKVSTDAVIVGDVLYFDAANGVVTTEDGTGANDRIGVAVTAAANPSASVVVRLDG</sequence>
<dbReference type="InterPro" id="IPR011231">
    <property type="entry name" value="Phage_VT1-Sakai_H0018"/>
</dbReference>
<evidence type="ECO:0000313" key="1">
    <source>
        <dbReference type="EMBL" id="SIT10430.1"/>
    </source>
</evidence>
<evidence type="ECO:0000313" key="2">
    <source>
        <dbReference type="Proteomes" id="UP000186684"/>
    </source>
</evidence>
<protein>
    <submittedName>
        <fullName evidence="1">Predicted phage recombinase, RecA/RadA family</fullName>
    </submittedName>
</protein>
<dbReference type="Proteomes" id="UP000186684">
    <property type="component" value="Unassembled WGS sequence"/>
</dbReference>
<gene>
    <name evidence="1" type="ORF">SAMN05421759_11622</name>
</gene>
<reference evidence="2" key="1">
    <citation type="submission" date="2017-01" db="EMBL/GenBank/DDBJ databases">
        <authorList>
            <person name="Varghese N."/>
            <person name="Submissions S."/>
        </authorList>
    </citation>
    <scope>NUCLEOTIDE SEQUENCE [LARGE SCALE GENOMIC DNA]</scope>
    <source>
        <strain evidence="2">DSM 29430</strain>
    </source>
</reference>
<accession>A0A1N7PIW8</accession>
<keyword evidence="2" id="KW-1185">Reference proteome</keyword>
<dbReference type="RefSeq" id="WP_076450158.1">
    <property type="nucleotide sequence ID" value="NZ_FTOQ01000016.1"/>
</dbReference>
<name>A0A1N7PIW8_9RHOB</name>
<dbReference type="EMBL" id="FTOQ01000016">
    <property type="protein sequence ID" value="SIT10430.1"/>
    <property type="molecule type" value="Genomic_DNA"/>
</dbReference>
<dbReference type="OrthoDB" id="5365964at2"/>
<dbReference type="STRING" id="633194.SAMN05421759_11622"/>
<proteinExistence type="predicted"/>